<dbReference type="SUPFAM" id="SSF53850">
    <property type="entry name" value="Periplasmic binding protein-like II"/>
    <property type="match status" value="1"/>
</dbReference>
<sequence length="449" mass="48220">MPIQQGTTKSSRRLLRRRLAAGLVGLGLLAAPAASYADGVTLKVFGASALDRLAPRQTPDEQQKILDEVVSGFIKAYPQVTAVEWDAQGAQGDGIQRMMTARMADQEMDLIACPAFYTNGVYIRRKLVSPITDKIGPFKDRIDPAALAAYTTNGEVYGVPISTLSTSTIYYNVDLFEKLGIPVPKTYADLKAAVPKLKEAGVIPLLHQGSNTVMWPMWFFETFSQASGDAIAKTQTNLEGTTKFTDAPDVEAFKLIKQWVDDGVLSKDSLSVDQDGMRAAFAAGKSAMYYGGTWEIPSLQQTVKDFKWGVFAFPKMDGTPGNPGHGGGPDNGICLSSNIPPEKVDAAIGFIEYLTRPEVATLYLAPEQPIAASIKGVPQVDAPYAIELRKEAFPATIKFLDWIWPSEVATATASAIAGVVGGTMTPEAAAASVQTAFDEVKASGQWPPK</sequence>
<keyword evidence="6 9" id="KW-0732">Signal</keyword>
<name>A0A840ASU7_9HYPH</name>
<dbReference type="GO" id="GO:0042597">
    <property type="term" value="C:periplasmic space"/>
    <property type="evidence" value="ECO:0007669"/>
    <property type="project" value="UniProtKB-SubCell"/>
</dbReference>
<evidence type="ECO:0000313" key="10">
    <source>
        <dbReference type="EMBL" id="MBB3932298.1"/>
    </source>
</evidence>
<comment type="similarity">
    <text evidence="2">Belongs to the bacterial solute-binding protein 1 family.</text>
</comment>
<dbReference type="InterPro" id="IPR006059">
    <property type="entry name" value="SBP"/>
</dbReference>
<organism evidence="10 11">
    <name type="scientific">Kaistia hirudinis</name>
    <dbReference type="NCBI Taxonomy" id="1293440"/>
    <lineage>
        <taxon>Bacteria</taxon>
        <taxon>Pseudomonadati</taxon>
        <taxon>Pseudomonadota</taxon>
        <taxon>Alphaproteobacteria</taxon>
        <taxon>Hyphomicrobiales</taxon>
        <taxon>Kaistiaceae</taxon>
        <taxon>Kaistia</taxon>
    </lineage>
</organism>
<dbReference type="RefSeq" id="WP_183399945.1">
    <property type="nucleotide sequence ID" value="NZ_JACIDS010000004.1"/>
</dbReference>
<dbReference type="Gene3D" id="3.40.190.10">
    <property type="entry name" value="Periplasmic binding protein-like II"/>
    <property type="match status" value="2"/>
</dbReference>
<gene>
    <name evidence="10" type="ORF">GGR25_003356</name>
</gene>
<dbReference type="PANTHER" id="PTHR43649:SF31">
    <property type="entry name" value="SN-GLYCEROL-3-PHOSPHATE-BINDING PERIPLASMIC PROTEIN UGPB"/>
    <property type="match status" value="1"/>
</dbReference>
<keyword evidence="11" id="KW-1185">Reference proteome</keyword>
<feature type="chain" id="PRO_5032708723" description="sn-glycerol-3-phosphate-binding periplasmic protein UgpB" evidence="9">
    <location>
        <begin position="38"/>
        <end position="449"/>
    </location>
</feature>
<protein>
    <recommendedName>
        <fullName evidence="4">sn-glycerol-3-phosphate-binding periplasmic protein UgpB</fullName>
    </recommendedName>
</protein>
<feature type="signal peptide" evidence="9">
    <location>
        <begin position="1"/>
        <end position="37"/>
    </location>
</feature>
<keyword evidence="7" id="KW-0574">Periplasm</keyword>
<evidence type="ECO:0000256" key="2">
    <source>
        <dbReference type="ARBA" id="ARBA00008520"/>
    </source>
</evidence>
<evidence type="ECO:0000256" key="1">
    <source>
        <dbReference type="ARBA" id="ARBA00004418"/>
    </source>
</evidence>
<accession>A0A840ASU7</accession>
<evidence type="ECO:0000313" key="11">
    <source>
        <dbReference type="Proteomes" id="UP000553963"/>
    </source>
</evidence>
<dbReference type="Pfam" id="PF13416">
    <property type="entry name" value="SBP_bac_8"/>
    <property type="match status" value="1"/>
</dbReference>
<evidence type="ECO:0000256" key="5">
    <source>
        <dbReference type="ARBA" id="ARBA00022448"/>
    </source>
</evidence>
<dbReference type="InterPro" id="IPR050490">
    <property type="entry name" value="Bact_solute-bd_prot1"/>
</dbReference>
<evidence type="ECO:0000256" key="7">
    <source>
        <dbReference type="ARBA" id="ARBA00022764"/>
    </source>
</evidence>
<comment type="function">
    <text evidence="8">Part of the ABC transporter complex UgpBAEC involved in sn-glycerol-3-phosphate (G3P) import. Binds G3P.</text>
</comment>
<reference evidence="10 11" key="1">
    <citation type="submission" date="2020-08" db="EMBL/GenBank/DDBJ databases">
        <title>Genomic Encyclopedia of Type Strains, Phase IV (KMG-IV): sequencing the most valuable type-strain genomes for metagenomic binning, comparative biology and taxonomic classification.</title>
        <authorList>
            <person name="Goeker M."/>
        </authorList>
    </citation>
    <scope>NUCLEOTIDE SEQUENCE [LARGE SCALE GENOMIC DNA]</scope>
    <source>
        <strain evidence="10 11">DSM 25966</strain>
    </source>
</reference>
<proteinExistence type="inferred from homology"/>
<dbReference type="EMBL" id="JACIDS010000004">
    <property type="protein sequence ID" value="MBB3932298.1"/>
    <property type="molecule type" value="Genomic_DNA"/>
</dbReference>
<evidence type="ECO:0000256" key="8">
    <source>
        <dbReference type="ARBA" id="ARBA00034473"/>
    </source>
</evidence>
<comment type="subcellular location">
    <subcellularLocation>
        <location evidence="1">Periplasm</location>
    </subcellularLocation>
</comment>
<keyword evidence="5" id="KW-0813">Transport</keyword>
<evidence type="ECO:0000256" key="4">
    <source>
        <dbReference type="ARBA" id="ARBA00017470"/>
    </source>
</evidence>
<dbReference type="PANTHER" id="PTHR43649">
    <property type="entry name" value="ARABINOSE-BINDING PROTEIN-RELATED"/>
    <property type="match status" value="1"/>
</dbReference>
<evidence type="ECO:0000256" key="6">
    <source>
        <dbReference type="ARBA" id="ARBA00022729"/>
    </source>
</evidence>
<comment type="caution">
    <text evidence="10">The sequence shown here is derived from an EMBL/GenBank/DDBJ whole genome shotgun (WGS) entry which is preliminary data.</text>
</comment>
<dbReference type="AlphaFoldDB" id="A0A840ASU7"/>
<comment type="subunit">
    <text evidence="3">The complex is composed of two ATP-binding proteins (UgpC), two transmembrane proteins (UgpA and UgpE) and a solute-binding protein (UgpB).</text>
</comment>
<evidence type="ECO:0000256" key="3">
    <source>
        <dbReference type="ARBA" id="ARBA00011557"/>
    </source>
</evidence>
<evidence type="ECO:0000256" key="9">
    <source>
        <dbReference type="SAM" id="SignalP"/>
    </source>
</evidence>
<dbReference type="Proteomes" id="UP000553963">
    <property type="component" value="Unassembled WGS sequence"/>
</dbReference>